<protein>
    <submittedName>
        <fullName evidence="1">Uncharacterized protein</fullName>
    </submittedName>
</protein>
<evidence type="ECO:0000313" key="2">
    <source>
        <dbReference type="Proteomes" id="UP000214596"/>
    </source>
</evidence>
<dbReference type="OrthoDB" id="5881746at2"/>
<dbReference type="Proteomes" id="UP000214596">
    <property type="component" value="Unassembled WGS sequence"/>
</dbReference>
<dbReference type="AlphaFoldDB" id="A0A227JJF9"/>
<dbReference type="STRING" id="670.ACZ92_22685"/>
<name>A0A227JJF9_VIBPH</name>
<accession>A0A227JJF9</accession>
<evidence type="ECO:0000313" key="1">
    <source>
        <dbReference type="EMBL" id="OXE34564.1"/>
    </source>
</evidence>
<sequence length="107" mass="12534">MLLVCRRSFHLEMSGKRQGEVMNLQIKTINNVLFASLVVSIFGLVAMYLNNTQQSDQIEQLRGQLIEKENQIVISNEALSYTRYQHQLLAEDYSRFRDEQSINRVLR</sequence>
<dbReference type="OMA" id="SYTRYQH"/>
<reference evidence="1 2" key="1">
    <citation type="journal article" date="2017" name="Appl. Environ. Microbiol.">
        <title>Parallel evolution of two clades of a major Atlantic endemic Vibrio parahaemolyticus pathogen lineage by independent acquisition of related pathogenicity islands.</title>
        <authorList>
            <person name="Xu F."/>
            <person name="Gonzalez-Escalona N."/>
            <person name="Drees K.P."/>
            <person name="Sebra R.P."/>
            <person name="Cooper V.S."/>
            <person name="Jones S.H."/>
            <person name="Whistler C.A."/>
        </authorList>
    </citation>
    <scope>NUCLEOTIDE SEQUENCE [LARGE SCALE GENOMIC DNA]</scope>
    <source>
        <strain evidence="1 2">MAVP-3</strain>
    </source>
</reference>
<organism evidence="1 2">
    <name type="scientific">Vibrio parahaemolyticus</name>
    <dbReference type="NCBI Taxonomy" id="670"/>
    <lineage>
        <taxon>Bacteria</taxon>
        <taxon>Pseudomonadati</taxon>
        <taxon>Pseudomonadota</taxon>
        <taxon>Gammaproteobacteria</taxon>
        <taxon>Vibrionales</taxon>
        <taxon>Vibrionaceae</taxon>
        <taxon>Vibrio</taxon>
    </lineage>
</organism>
<proteinExistence type="predicted"/>
<gene>
    <name evidence="1" type="ORF">CA163_01650</name>
</gene>
<comment type="caution">
    <text evidence="1">The sequence shown here is derived from an EMBL/GenBank/DDBJ whole genome shotgun (WGS) entry which is preliminary data.</text>
</comment>
<dbReference type="EMBL" id="NIXT01000039">
    <property type="protein sequence ID" value="OXE34564.1"/>
    <property type="molecule type" value="Genomic_DNA"/>
</dbReference>